<sequence>MYVLTDCSYEDNEKILGFFSTKDKIKELITRVVKDYFLKETKEQIEVILSAFSKRNDKRPYSSWYNSYYIDYIEDLIEKTNKTEEHYKHINSWFTNYLIYEVNIDEYIEDLSDSFVESSNELFTKEEINDLFDLNNYLDINKLVANILTNKEMLAHYKKELEIKLIVDQAIKVGGYKGSTSL</sequence>
<name>A0A6C0HE65_9ZZZZ</name>
<evidence type="ECO:0000313" key="1">
    <source>
        <dbReference type="EMBL" id="QHT78789.1"/>
    </source>
</evidence>
<dbReference type="EMBL" id="MN739937">
    <property type="protein sequence ID" value="QHT78789.1"/>
    <property type="molecule type" value="Genomic_DNA"/>
</dbReference>
<reference evidence="1" key="1">
    <citation type="journal article" date="2020" name="Nature">
        <title>Giant virus diversity and host interactions through global metagenomics.</title>
        <authorList>
            <person name="Schulz F."/>
            <person name="Roux S."/>
            <person name="Paez-Espino D."/>
            <person name="Jungbluth S."/>
            <person name="Walsh D.A."/>
            <person name="Denef V.J."/>
            <person name="McMahon K.D."/>
            <person name="Konstantinidis K.T."/>
            <person name="Eloe-Fadrosh E.A."/>
            <person name="Kyrpides N.C."/>
            <person name="Woyke T."/>
        </authorList>
    </citation>
    <scope>NUCLEOTIDE SEQUENCE</scope>
    <source>
        <strain evidence="1">GVMAG-M-3300023179-92</strain>
    </source>
</reference>
<accession>A0A6C0HE65</accession>
<organism evidence="1">
    <name type="scientific">viral metagenome</name>
    <dbReference type="NCBI Taxonomy" id="1070528"/>
    <lineage>
        <taxon>unclassified sequences</taxon>
        <taxon>metagenomes</taxon>
        <taxon>organismal metagenomes</taxon>
    </lineage>
</organism>
<dbReference type="AlphaFoldDB" id="A0A6C0HE65"/>
<proteinExistence type="predicted"/>
<protein>
    <submittedName>
        <fullName evidence="1">Uncharacterized protein</fullName>
    </submittedName>
</protein>